<evidence type="ECO:0000259" key="1">
    <source>
        <dbReference type="Pfam" id="PF09937"/>
    </source>
</evidence>
<dbReference type="Proteomes" id="UP000075604">
    <property type="component" value="Unassembled WGS sequence"/>
</dbReference>
<dbReference type="EMBL" id="JELX01004220">
    <property type="protein sequence ID" value="KYF49658.1"/>
    <property type="molecule type" value="Genomic_DNA"/>
</dbReference>
<sequence>MLQLQNETPFAATIGLFPDTDGVETLYVVVRATFALVGSALKIAEKQRPIRLVDEYSGDPARSSLAHAGEMHLQKPSTDVVLLGDAWAPQARPASECDVMLRVGEVRKVVRVFGDREWKGALGEKVSSPAPFTRMPLVYERAFGGVLELDPETKRATIEPRNPAGVGFARRGKQGEPAARQLPNIEDPAHLIARPSDTPPPAGFGYIAPSWEPRRSFAGTYDEAWRKTRAPYLPTDFNPRFFNVAHPDLVCRRYLEGGEPVEIVNASPTGILRFRLPRCHLGAEVRIAEAIERPALRLETAVLEPNDGAIGLLWRGAVRCDKRSLKINKVRIGLNALDLGARSG</sequence>
<proteinExistence type="predicted"/>
<organism evidence="2 3">
    <name type="scientific">Sorangium cellulosum</name>
    <name type="common">Polyangium cellulosum</name>
    <dbReference type="NCBI Taxonomy" id="56"/>
    <lineage>
        <taxon>Bacteria</taxon>
        <taxon>Pseudomonadati</taxon>
        <taxon>Myxococcota</taxon>
        <taxon>Polyangia</taxon>
        <taxon>Polyangiales</taxon>
        <taxon>Polyangiaceae</taxon>
        <taxon>Sorangium</taxon>
    </lineage>
</organism>
<dbReference type="InterPro" id="IPR018683">
    <property type="entry name" value="DUF2169"/>
</dbReference>
<accession>A0A150P2S3</accession>
<name>A0A150P2S3_SORCE</name>
<comment type="caution">
    <text evidence="2">The sequence shown here is derived from an EMBL/GenBank/DDBJ whole genome shotgun (WGS) entry which is preliminary data.</text>
</comment>
<dbReference type="Pfam" id="PF09937">
    <property type="entry name" value="DUF2169"/>
    <property type="match status" value="1"/>
</dbReference>
<feature type="domain" description="DUF2169" evidence="1">
    <location>
        <begin position="21"/>
        <end position="315"/>
    </location>
</feature>
<evidence type="ECO:0000313" key="2">
    <source>
        <dbReference type="EMBL" id="KYF49658.1"/>
    </source>
</evidence>
<evidence type="ECO:0000313" key="3">
    <source>
        <dbReference type="Proteomes" id="UP000075604"/>
    </source>
</evidence>
<protein>
    <recommendedName>
        <fullName evidence="1">DUF2169 domain-containing protein</fullName>
    </recommendedName>
</protein>
<gene>
    <name evidence="2" type="ORF">BE04_07175</name>
</gene>
<dbReference type="AlphaFoldDB" id="A0A150P2S3"/>
<reference evidence="2 3" key="1">
    <citation type="submission" date="2014-02" db="EMBL/GenBank/DDBJ databases">
        <title>The small core and large imbalanced accessory genome model reveals a collaborative survival strategy of Sorangium cellulosum strains in nature.</title>
        <authorList>
            <person name="Han K."/>
            <person name="Peng R."/>
            <person name="Blom J."/>
            <person name="Li Y.-Z."/>
        </authorList>
    </citation>
    <scope>NUCLEOTIDE SEQUENCE [LARGE SCALE GENOMIC DNA]</scope>
    <source>
        <strain evidence="2 3">So0157-18</strain>
    </source>
</reference>